<evidence type="ECO:0000256" key="2">
    <source>
        <dbReference type="SAM" id="Phobius"/>
    </source>
</evidence>
<organism evidence="3 4">
    <name type="scientific">Salisediminibacterium halotolerans</name>
    <dbReference type="NCBI Taxonomy" id="517425"/>
    <lineage>
        <taxon>Bacteria</taxon>
        <taxon>Bacillati</taxon>
        <taxon>Bacillota</taxon>
        <taxon>Bacilli</taxon>
        <taxon>Bacillales</taxon>
        <taxon>Bacillaceae</taxon>
        <taxon>Salisediminibacterium</taxon>
    </lineage>
</organism>
<evidence type="ECO:0000256" key="1">
    <source>
        <dbReference type="SAM" id="Coils"/>
    </source>
</evidence>
<gene>
    <name evidence="3" type="ORF">SAMN05444126_10888</name>
</gene>
<keyword evidence="2" id="KW-0472">Membrane</keyword>
<dbReference type="RefSeq" id="WP_093072598.1">
    <property type="nucleotide sequence ID" value="NZ_FOGV01000008.1"/>
</dbReference>
<sequence length="64" mass="7348">MFAGIMITNALFQLFSFAIIIGAIFFIVSIVRSSKQRNEQLKTIAEKMDHLEKKVDKISSKDER</sequence>
<reference evidence="4" key="1">
    <citation type="submission" date="2016-10" db="EMBL/GenBank/DDBJ databases">
        <authorList>
            <person name="de Groot N.N."/>
        </authorList>
    </citation>
    <scope>NUCLEOTIDE SEQUENCE [LARGE SCALE GENOMIC DNA]</scope>
    <source>
        <strain evidence="4">10nlg</strain>
    </source>
</reference>
<dbReference type="EMBL" id="FOGV01000008">
    <property type="protein sequence ID" value="SER90638.1"/>
    <property type="molecule type" value="Genomic_DNA"/>
</dbReference>
<name>A0A1H9T0G3_9BACI</name>
<accession>A0A1H9T0G3</accession>
<keyword evidence="4" id="KW-1185">Reference proteome</keyword>
<evidence type="ECO:0000313" key="3">
    <source>
        <dbReference type="EMBL" id="SER90638.1"/>
    </source>
</evidence>
<feature type="coiled-coil region" evidence="1">
    <location>
        <begin position="34"/>
        <end position="61"/>
    </location>
</feature>
<evidence type="ECO:0008006" key="5">
    <source>
        <dbReference type="Google" id="ProtNLM"/>
    </source>
</evidence>
<protein>
    <recommendedName>
        <fullName evidence="5">DUF4083 domain-containing protein</fullName>
    </recommendedName>
</protein>
<comment type="caution">
    <text evidence="3">The sequence shown here is derived from an EMBL/GenBank/DDBJ whole genome shotgun (WGS) entry which is preliminary data.</text>
</comment>
<proteinExistence type="predicted"/>
<keyword evidence="2" id="KW-1133">Transmembrane helix</keyword>
<dbReference type="Proteomes" id="UP000199318">
    <property type="component" value="Unassembled WGS sequence"/>
</dbReference>
<dbReference type="AlphaFoldDB" id="A0A1H9T0G3"/>
<evidence type="ECO:0000313" key="4">
    <source>
        <dbReference type="Proteomes" id="UP000199318"/>
    </source>
</evidence>
<feature type="transmembrane region" description="Helical" evidence="2">
    <location>
        <begin position="12"/>
        <end position="31"/>
    </location>
</feature>
<keyword evidence="2" id="KW-0812">Transmembrane</keyword>
<keyword evidence="1" id="KW-0175">Coiled coil</keyword>